<gene>
    <name evidence="1" type="ORF">CHARACLAT_029745</name>
</gene>
<dbReference type="EMBL" id="JAHUTJ010012475">
    <property type="protein sequence ID" value="MED6269104.1"/>
    <property type="molecule type" value="Genomic_DNA"/>
</dbReference>
<dbReference type="Proteomes" id="UP001352852">
    <property type="component" value="Unassembled WGS sequence"/>
</dbReference>
<organism evidence="1 2">
    <name type="scientific">Characodon lateralis</name>
    <dbReference type="NCBI Taxonomy" id="208331"/>
    <lineage>
        <taxon>Eukaryota</taxon>
        <taxon>Metazoa</taxon>
        <taxon>Chordata</taxon>
        <taxon>Craniata</taxon>
        <taxon>Vertebrata</taxon>
        <taxon>Euteleostomi</taxon>
        <taxon>Actinopterygii</taxon>
        <taxon>Neopterygii</taxon>
        <taxon>Teleostei</taxon>
        <taxon>Neoteleostei</taxon>
        <taxon>Acanthomorphata</taxon>
        <taxon>Ovalentaria</taxon>
        <taxon>Atherinomorphae</taxon>
        <taxon>Cyprinodontiformes</taxon>
        <taxon>Goodeidae</taxon>
        <taxon>Characodon</taxon>
    </lineage>
</organism>
<evidence type="ECO:0000313" key="2">
    <source>
        <dbReference type="Proteomes" id="UP001352852"/>
    </source>
</evidence>
<accession>A0ABU7D2A2</accession>
<keyword evidence="2" id="KW-1185">Reference proteome</keyword>
<proteinExistence type="predicted"/>
<name>A0ABU7D2A2_9TELE</name>
<evidence type="ECO:0000313" key="1">
    <source>
        <dbReference type="EMBL" id="MED6269104.1"/>
    </source>
</evidence>
<comment type="caution">
    <text evidence="1">The sequence shown here is derived from an EMBL/GenBank/DDBJ whole genome shotgun (WGS) entry which is preliminary data.</text>
</comment>
<reference evidence="1 2" key="1">
    <citation type="submission" date="2021-06" db="EMBL/GenBank/DDBJ databases">
        <authorList>
            <person name="Palmer J.M."/>
        </authorList>
    </citation>
    <scope>NUCLEOTIDE SEQUENCE [LARGE SCALE GENOMIC DNA]</scope>
    <source>
        <strain evidence="1 2">CL_MEX2019</strain>
        <tissue evidence="1">Muscle</tissue>
    </source>
</reference>
<protein>
    <submittedName>
        <fullName evidence="1">Uncharacterized protein</fullName>
    </submittedName>
</protein>
<sequence>MRMACADVLQSGSELADTEHELQSLRNTSFSLSLTHTRTHTNTCFLNDRMRKSLIKHPTDALTHIHTGFQLKGRGKKQCTAIRYWKNEALEYHNTKGQR</sequence>